<dbReference type="STRING" id="452638.Pnec_0540"/>
<evidence type="ECO:0000256" key="1">
    <source>
        <dbReference type="SAM" id="Phobius"/>
    </source>
</evidence>
<dbReference type="AlphaFoldDB" id="B1XTX5"/>
<keyword evidence="1" id="KW-0812">Transmembrane</keyword>
<accession>B1XTX5</accession>
<reference evidence="2" key="1">
    <citation type="submission" date="2008-03" db="EMBL/GenBank/DDBJ databases">
        <title>Complete sequence of Polynucleobacter necessarius STIR1.</title>
        <authorList>
            <consortium name="US DOE Joint Genome Institute"/>
            <person name="Copeland A."/>
            <person name="Lucas S."/>
            <person name="Lapidus A."/>
            <person name="Barry K."/>
            <person name="Detter J.C."/>
            <person name="Glavina del Rio T."/>
            <person name="Hammon N."/>
            <person name="Israni S."/>
            <person name="Dalin E."/>
            <person name="Tice H."/>
            <person name="Pitluck S."/>
            <person name="Chain P."/>
            <person name="Malfatti S."/>
            <person name="Shin M."/>
            <person name="Vergez L."/>
            <person name="Schmutz J."/>
            <person name="Larimer F."/>
            <person name="Land M."/>
            <person name="Hauser L."/>
            <person name="Kyrpides N."/>
            <person name="Kim E."/>
            <person name="Hahn M."/>
            <person name="Richardson P."/>
        </authorList>
    </citation>
    <scope>NUCLEOTIDE SEQUENCE [LARGE SCALE GENOMIC DNA]</scope>
    <source>
        <strain evidence="2">STIR1</strain>
    </source>
</reference>
<gene>
    <name evidence="2" type="ordered locus">Pnec_0540</name>
</gene>
<evidence type="ECO:0000313" key="2">
    <source>
        <dbReference type="EMBL" id="ACB43802.1"/>
    </source>
</evidence>
<feature type="transmembrane region" description="Helical" evidence="1">
    <location>
        <begin position="21"/>
        <end position="39"/>
    </location>
</feature>
<sequence>MTNKQPIISITRRLEFDSGHRIPIMMASAAIFTAIAMLLNTNW</sequence>
<name>B1XTX5_POLNS</name>
<proteinExistence type="predicted"/>
<dbReference type="HOGENOM" id="CLU_3237483_0_0_4"/>
<organism evidence="2">
    <name type="scientific">Polynucleobacter necessarius subsp. necessarius (strain STIR1)</name>
    <dbReference type="NCBI Taxonomy" id="452638"/>
    <lineage>
        <taxon>Bacteria</taxon>
        <taxon>Pseudomonadati</taxon>
        <taxon>Pseudomonadota</taxon>
        <taxon>Betaproteobacteria</taxon>
        <taxon>Burkholderiales</taxon>
        <taxon>Burkholderiaceae</taxon>
        <taxon>Polynucleobacter</taxon>
    </lineage>
</organism>
<protein>
    <submittedName>
        <fullName evidence="2">Uncharacterized protein</fullName>
    </submittedName>
</protein>
<keyword evidence="1" id="KW-0472">Membrane</keyword>
<dbReference type="EMBL" id="CP001010">
    <property type="protein sequence ID" value="ACB43802.1"/>
    <property type="molecule type" value="Genomic_DNA"/>
</dbReference>
<keyword evidence="1" id="KW-1133">Transmembrane helix</keyword>
<dbReference type="KEGG" id="pne:Pnec_0540"/>